<protein>
    <submittedName>
        <fullName evidence="2">Uncharacterized protein</fullName>
    </submittedName>
</protein>
<feature type="transmembrane region" description="Helical" evidence="1">
    <location>
        <begin position="281"/>
        <end position="300"/>
    </location>
</feature>
<sequence>MFRLLSKESNIFSVPVYIGVLLLIVISFNILNFNTLDVISATVTFAGVALGYFCFNAIGLTYQSHLPLFLYTFFVFALYPGDLDIGIAVALFTNSIILLMLTADDLSVRNNSYILVGAILAINFIFLPTTWPMSIFVIFHIIGTSGQIGLHIFRLFFGFLLIAICYFSVAYFLNLNGWNPAYFPFTGFSPTRNFDHLLWLSPVAVFIIHSVADHFRHFNKKSPTSRFKYTFLLVFSVAQFITIFMYMGKTYEYLLLLALPASIILSRMLRFSKKYWMQEAGLWTVIFSLLLFKLSSYFNFF</sequence>
<evidence type="ECO:0000313" key="2">
    <source>
        <dbReference type="EMBL" id="SFI57469.1"/>
    </source>
</evidence>
<organism evidence="2 3">
    <name type="scientific">Kaistella treverensis</name>
    <dbReference type="NCBI Taxonomy" id="631455"/>
    <lineage>
        <taxon>Bacteria</taxon>
        <taxon>Pseudomonadati</taxon>
        <taxon>Bacteroidota</taxon>
        <taxon>Flavobacteriia</taxon>
        <taxon>Flavobacteriales</taxon>
        <taxon>Weeksellaceae</taxon>
        <taxon>Chryseobacterium group</taxon>
        <taxon>Kaistella</taxon>
    </lineage>
</organism>
<reference evidence="3" key="1">
    <citation type="submission" date="2016-10" db="EMBL/GenBank/DDBJ databases">
        <authorList>
            <person name="Varghese N."/>
            <person name="Submissions S."/>
        </authorList>
    </citation>
    <scope>NUCLEOTIDE SEQUENCE [LARGE SCALE GENOMIC DNA]</scope>
    <source>
        <strain evidence="3">DSM 22251</strain>
    </source>
</reference>
<dbReference type="RefSeq" id="WP_089817652.1">
    <property type="nucleotide sequence ID" value="NZ_FORQ01000001.1"/>
</dbReference>
<evidence type="ECO:0000256" key="1">
    <source>
        <dbReference type="SAM" id="Phobius"/>
    </source>
</evidence>
<dbReference type="Pfam" id="PF19992">
    <property type="entry name" value="DUF6427"/>
    <property type="match status" value="1"/>
</dbReference>
<name>A0A1I3JB82_9FLAO</name>
<keyword evidence="1" id="KW-0812">Transmembrane</keyword>
<keyword evidence="1" id="KW-0472">Membrane</keyword>
<dbReference type="AlphaFoldDB" id="A0A1I3JB82"/>
<dbReference type="Proteomes" id="UP000242560">
    <property type="component" value="Unassembled WGS sequence"/>
</dbReference>
<keyword evidence="3" id="KW-1185">Reference proteome</keyword>
<feature type="transmembrane region" description="Helical" evidence="1">
    <location>
        <begin position="38"/>
        <end position="61"/>
    </location>
</feature>
<dbReference type="EMBL" id="FORQ01000001">
    <property type="protein sequence ID" value="SFI57469.1"/>
    <property type="molecule type" value="Genomic_DNA"/>
</dbReference>
<feature type="transmembrane region" description="Helical" evidence="1">
    <location>
        <begin position="196"/>
        <end position="215"/>
    </location>
</feature>
<feature type="transmembrane region" description="Helical" evidence="1">
    <location>
        <begin position="113"/>
        <end position="143"/>
    </location>
</feature>
<feature type="transmembrane region" description="Helical" evidence="1">
    <location>
        <begin position="68"/>
        <end position="101"/>
    </location>
</feature>
<accession>A0A1I3JB82</accession>
<proteinExistence type="predicted"/>
<feature type="transmembrane region" description="Helical" evidence="1">
    <location>
        <begin position="227"/>
        <end position="247"/>
    </location>
</feature>
<dbReference type="InterPro" id="IPR045625">
    <property type="entry name" value="DUF6427"/>
</dbReference>
<keyword evidence="1" id="KW-1133">Transmembrane helix</keyword>
<gene>
    <name evidence="2" type="ORF">SAMN05421638_0067</name>
</gene>
<feature type="transmembrane region" description="Helical" evidence="1">
    <location>
        <begin position="155"/>
        <end position="176"/>
    </location>
</feature>
<evidence type="ECO:0000313" key="3">
    <source>
        <dbReference type="Proteomes" id="UP000242560"/>
    </source>
</evidence>
<feature type="transmembrane region" description="Helical" evidence="1">
    <location>
        <begin position="253"/>
        <end position="269"/>
    </location>
</feature>
<feature type="transmembrane region" description="Helical" evidence="1">
    <location>
        <begin position="12"/>
        <end position="32"/>
    </location>
</feature>